<feature type="domain" description="Glycosyltransferase subfamily 4-like N-terminal" evidence="2">
    <location>
        <begin position="11"/>
        <end position="179"/>
    </location>
</feature>
<dbReference type="Pfam" id="PF13439">
    <property type="entry name" value="Glyco_transf_4"/>
    <property type="match status" value="1"/>
</dbReference>
<dbReference type="Gene3D" id="3.40.50.2000">
    <property type="entry name" value="Glycogen Phosphorylase B"/>
    <property type="match status" value="2"/>
</dbReference>
<keyword evidence="4" id="KW-1185">Reference proteome</keyword>
<evidence type="ECO:0000259" key="2">
    <source>
        <dbReference type="Pfam" id="PF13439"/>
    </source>
</evidence>
<organism evidence="3 4">
    <name type="scientific">Pontibacter indicus</name>
    <dbReference type="NCBI Taxonomy" id="1317125"/>
    <lineage>
        <taxon>Bacteria</taxon>
        <taxon>Pseudomonadati</taxon>
        <taxon>Bacteroidota</taxon>
        <taxon>Cytophagia</taxon>
        <taxon>Cytophagales</taxon>
        <taxon>Hymenobacteraceae</taxon>
        <taxon>Pontibacter</taxon>
    </lineage>
</organism>
<evidence type="ECO:0000313" key="4">
    <source>
        <dbReference type="Proteomes" id="UP000187181"/>
    </source>
</evidence>
<dbReference type="GO" id="GO:0016757">
    <property type="term" value="F:glycosyltransferase activity"/>
    <property type="evidence" value="ECO:0007669"/>
    <property type="project" value="InterPro"/>
</dbReference>
<name>A0A1R3XS82_9BACT</name>
<proteinExistence type="predicted"/>
<dbReference type="InterPro" id="IPR001296">
    <property type="entry name" value="Glyco_trans_1"/>
</dbReference>
<evidence type="ECO:0000259" key="1">
    <source>
        <dbReference type="Pfam" id="PF00534"/>
    </source>
</evidence>
<accession>A0A1R3XS82</accession>
<gene>
    <name evidence="3" type="ORF">SAMN05444128_3734</name>
</gene>
<dbReference type="InterPro" id="IPR028098">
    <property type="entry name" value="Glyco_trans_4-like_N"/>
</dbReference>
<sequence>MKIGIVCYPTFGGSGVVATELGKALALNGHQVHFITYSQPARLDFFNENLFYHEVYIPNYPLFQYPPYELALASKMVDIARFEKLDVLHVHYAIPHASAAYMAKQILRTKGIHIPVITTLHGTDITLVGKDASFEPVVTFSINQSDGVTAVSESLRTETYEFFQIEKEIEVIPNFIDLNKFKRQKKDHFRAAISPNNERLLVHTSNFRGVKRVEDVIRIFAKVREEIPSKLLMVGDGPERPKMEKLCRDLNIYNDVRFLGKLEAVEEVLSIADLFLMPSEKESFGLAALEAMACEVPVISTNAGGIPELNIHGVTGFVSEVGDVNDMVRNALYILDETNLATFKANALARAHDFDINTIVPLYEQFYQRTIDAQLAETGNSL</sequence>
<protein>
    <submittedName>
        <fullName evidence="3">N-acetyl-alpha-D-glucosaminyl L-malate synthase BshA</fullName>
    </submittedName>
</protein>
<dbReference type="Proteomes" id="UP000187181">
    <property type="component" value="Unassembled WGS sequence"/>
</dbReference>
<dbReference type="InterPro" id="IPR050194">
    <property type="entry name" value="Glycosyltransferase_grp1"/>
</dbReference>
<dbReference type="NCBIfam" id="TIGR03999">
    <property type="entry name" value="thiol_BshA"/>
    <property type="match status" value="1"/>
</dbReference>
<dbReference type="STRING" id="1317125.SAMN05444128_3734"/>
<dbReference type="PANTHER" id="PTHR45947">
    <property type="entry name" value="SULFOQUINOVOSYL TRANSFERASE SQD2"/>
    <property type="match status" value="1"/>
</dbReference>
<dbReference type="AlphaFoldDB" id="A0A1R3XS82"/>
<feature type="domain" description="Glycosyl transferase family 1" evidence="1">
    <location>
        <begin position="186"/>
        <end position="340"/>
    </location>
</feature>
<reference evidence="4" key="1">
    <citation type="submission" date="2017-01" db="EMBL/GenBank/DDBJ databases">
        <authorList>
            <person name="Varghese N."/>
            <person name="Submissions S."/>
        </authorList>
    </citation>
    <scope>NUCLEOTIDE SEQUENCE [LARGE SCALE GENOMIC DNA]</scope>
    <source>
        <strain evidence="4">LP100</strain>
    </source>
</reference>
<dbReference type="EMBL" id="FTPP01000004">
    <property type="protein sequence ID" value="SIT94719.1"/>
    <property type="molecule type" value="Genomic_DNA"/>
</dbReference>
<dbReference type="GO" id="GO:0071793">
    <property type="term" value="P:bacillithiol biosynthetic process"/>
    <property type="evidence" value="ECO:0007669"/>
    <property type="project" value="InterPro"/>
</dbReference>
<dbReference type="InterPro" id="IPR023881">
    <property type="entry name" value="Thiol_BshA"/>
</dbReference>
<evidence type="ECO:0000313" key="3">
    <source>
        <dbReference type="EMBL" id="SIT94719.1"/>
    </source>
</evidence>
<dbReference type="Pfam" id="PF00534">
    <property type="entry name" value="Glycos_transf_1"/>
    <property type="match status" value="1"/>
</dbReference>
<dbReference type="SUPFAM" id="SSF53756">
    <property type="entry name" value="UDP-Glycosyltransferase/glycogen phosphorylase"/>
    <property type="match status" value="1"/>
</dbReference>
<dbReference type="PANTHER" id="PTHR45947:SF3">
    <property type="entry name" value="SULFOQUINOVOSYL TRANSFERASE SQD2"/>
    <property type="match status" value="1"/>
</dbReference>
<dbReference type="RefSeq" id="WP_170871914.1">
    <property type="nucleotide sequence ID" value="NZ_FTPP01000004.1"/>
</dbReference>